<name>A0A9P8PXF4_9ASCO</name>
<dbReference type="OrthoDB" id="10620335at2759"/>
<dbReference type="EMBL" id="JAEUBF010000322">
    <property type="protein sequence ID" value="KAH3679347.1"/>
    <property type="molecule type" value="Genomic_DNA"/>
</dbReference>
<proteinExistence type="predicted"/>
<evidence type="ECO:0000313" key="2">
    <source>
        <dbReference type="Proteomes" id="UP000769528"/>
    </source>
</evidence>
<keyword evidence="2" id="KW-1185">Reference proteome</keyword>
<dbReference type="AlphaFoldDB" id="A0A9P8PXF4"/>
<comment type="caution">
    <text evidence="1">The sequence shown here is derived from an EMBL/GenBank/DDBJ whole genome shotgun (WGS) entry which is preliminary data.</text>
</comment>
<organism evidence="1 2">
    <name type="scientific">Wickerhamomyces mucosus</name>
    <dbReference type="NCBI Taxonomy" id="1378264"/>
    <lineage>
        <taxon>Eukaryota</taxon>
        <taxon>Fungi</taxon>
        <taxon>Dikarya</taxon>
        <taxon>Ascomycota</taxon>
        <taxon>Saccharomycotina</taxon>
        <taxon>Saccharomycetes</taxon>
        <taxon>Phaffomycetales</taxon>
        <taxon>Wickerhamomycetaceae</taxon>
        <taxon>Wickerhamomyces</taxon>
    </lineage>
</organism>
<reference evidence="1" key="1">
    <citation type="journal article" date="2021" name="Open Biol.">
        <title>Shared evolutionary footprints suggest mitochondrial oxidative damage underlies multiple complex I losses in fungi.</title>
        <authorList>
            <person name="Schikora-Tamarit M.A."/>
            <person name="Marcet-Houben M."/>
            <person name="Nosek J."/>
            <person name="Gabaldon T."/>
        </authorList>
    </citation>
    <scope>NUCLEOTIDE SEQUENCE</scope>
    <source>
        <strain evidence="1">CBS6341</strain>
    </source>
</reference>
<accession>A0A9P8PXF4</accession>
<evidence type="ECO:0000313" key="1">
    <source>
        <dbReference type="EMBL" id="KAH3679347.1"/>
    </source>
</evidence>
<protein>
    <submittedName>
        <fullName evidence="1">Uncharacterized protein</fullName>
    </submittedName>
</protein>
<dbReference type="Proteomes" id="UP000769528">
    <property type="component" value="Unassembled WGS sequence"/>
</dbReference>
<gene>
    <name evidence="1" type="ORF">WICMUC_001087</name>
</gene>
<reference evidence="1" key="2">
    <citation type="submission" date="2021-01" db="EMBL/GenBank/DDBJ databases">
        <authorList>
            <person name="Schikora-Tamarit M.A."/>
        </authorList>
    </citation>
    <scope>NUCLEOTIDE SEQUENCE</scope>
    <source>
        <strain evidence="1">CBS6341</strain>
    </source>
</reference>
<sequence length="152" mass="18203">MELLKKRLQHLNHIVDYEITPTDENRSIRESLILLNNEINNHINNNDGLKKLINNLNNYKLRYNDIEEFDDIDSKAQFIDAKLEDLTQLTTQLSRIQELKNFKNDVSIETVSQRDLQRITDLELYYNYLLIKSIQLFKNYLQVLNKFNKTRS</sequence>